<evidence type="ECO:0000259" key="3">
    <source>
        <dbReference type="PROSITE" id="PS50268"/>
    </source>
</evidence>
<dbReference type="EMBL" id="JAODUP010000512">
    <property type="protein sequence ID" value="KAK2148144.1"/>
    <property type="molecule type" value="Genomic_DNA"/>
</dbReference>
<keyword evidence="2" id="KW-0472">Membrane</keyword>
<dbReference type="Proteomes" id="UP001208570">
    <property type="component" value="Unassembled WGS sequence"/>
</dbReference>
<feature type="transmembrane region" description="Helical" evidence="2">
    <location>
        <begin position="10"/>
        <end position="27"/>
    </location>
</feature>
<protein>
    <recommendedName>
        <fullName evidence="3">Cadherin domain-containing protein</fullName>
    </recommendedName>
</protein>
<name>A0AAD9J7Z1_9ANNE</name>
<evidence type="ECO:0000313" key="4">
    <source>
        <dbReference type="EMBL" id="KAK2148144.1"/>
    </source>
</evidence>
<evidence type="ECO:0000313" key="5">
    <source>
        <dbReference type="Proteomes" id="UP001208570"/>
    </source>
</evidence>
<keyword evidence="2" id="KW-0812">Transmembrane</keyword>
<accession>A0AAD9J7Z1</accession>
<dbReference type="GO" id="GO:0005509">
    <property type="term" value="F:calcium ion binding"/>
    <property type="evidence" value="ECO:0007669"/>
    <property type="project" value="UniProtKB-UniRule"/>
</dbReference>
<dbReference type="GO" id="GO:0016020">
    <property type="term" value="C:membrane"/>
    <property type="evidence" value="ECO:0007669"/>
    <property type="project" value="InterPro"/>
</dbReference>
<proteinExistence type="predicted"/>
<evidence type="ECO:0000256" key="1">
    <source>
        <dbReference type="PROSITE-ProRule" id="PRU00043"/>
    </source>
</evidence>
<sequence>MLRARRRPEIIRLILTPMLASYLYIYIGPAPAIHNLDNVVDVWENEATWWTTIFTVLASHPSSRAEENGLLIVDPSTAVQLTFNYDTSQPFNFTTDANRSGVLTVMTERSFDFESEIQYLLPIAVTGLYQTASGTLTVNILDRNDPHLIDNLDSSTSASVLDTSCQTNQVPS</sequence>
<comment type="caution">
    <text evidence="4">The sequence shown here is derived from an EMBL/GenBank/DDBJ whole genome shotgun (WGS) entry which is preliminary data.</text>
</comment>
<keyword evidence="5" id="KW-1185">Reference proteome</keyword>
<dbReference type="CDD" id="cd11304">
    <property type="entry name" value="Cadherin_repeat"/>
    <property type="match status" value="1"/>
</dbReference>
<feature type="domain" description="Cadherin" evidence="3">
    <location>
        <begin position="74"/>
        <end position="148"/>
    </location>
</feature>
<dbReference type="InterPro" id="IPR002126">
    <property type="entry name" value="Cadherin-like_dom"/>
</dbReference>
<gene>
    <name evidence="4" type="ORF">LSH36_512g01006</name>
</gene>
<evidence type="ECO:0000256" key="2">
    <source>
        <dbReference type="SAM" id="Phobius"/>
    </source>
</evidence>
<dbReference type="AlphaFoldDB" id="A0AAD9J7Z1"/>
<dbReference type="GO" id="GO:0007156">
    <property type="term" value="P:homophilic cell adhesion via plasma membrane adhesion molecules"/>
    <property type="evidence" value="ECO:0007669"/>
    <property type="project" value="InterPro"/>
</dbReference>
<organism evidence="4 5">
    <name type="scientific">Paralvinella palmiformis</name>
    <dbReference type="NCBI Taxonomy" id="53620"/>
    <lineage>
        <taxon>Eukaryota</taxon>
        <taxon>Metazoa</taxon>
        <taxon>Spiralia</taxon>
        <taxon>Lophotrochozoa</taxon>
        <taxon>Annelida</taxon>
        <taxon>Polychaeta</taxon>
        <taxon>Sedentaria</taxon>
        <taxon>Canalipalpata</taxon>
        <taxon>Terebellida</taxon>
        <taxon>Terebelliformia</taxon>
        <taxon>Alvinellidae</taxon>
        <taxon>Paralvinella</taxon>
    </lineage>
</organism>
<dbReference type="Gene3D" id="2.60.40.60">
    <property type="entry name" value="Cadherins"/>
    <property type="match status" value="1"/>
</dbReference>
<reference evidence="4" key="1">
    <citation type="journal article" date="2023" name="Mol. Biol. Evol.">
        <title>Third-Generation Sequencing Reveals the Adaptive Role of the Epigenome in Three Deep-Sea Polychaetes.</title>
        <authorList>
            <person name="Perez M."/>
            <person name="Aroh O."/>
            <person name="Sun Y."/>
            <person name="Lan Y."/>
            <person name="Juniper S.K."/>
            <person name="Young C.R."/>
            <person name="Angers B."/>
            <person name="Qian P.Y."/>
        </authorList>
    </citation>
    <scope>NUCLEOTIDE SEQUENCE</scope>
    <source>
        <strain evidence="4">P08H-3</strain>
    </source>
</reference>
<keyword evidence="2" id="KW-1133">Transmembrane helix</keyword>
<dbReference type="PROSITE" id="PS50268">
    <property type="entry name" value="CADHERIN_2"/>
    <property type="match status" value="1"/>
</dbReference>
<keyword evidence="1" id="KW-0106">Calcium</keyword>